<dbReference type="Pfam" id="PF01400">
    <property type="entry name" value="Astacin"/>
    <property type="match status" value="1"/>
</dbReference>
<dbReference type="GO" id="GO:0006508">
    <property type="term" value="P:proteolysis"/>
    <property type="evidence" value="ECO:0007669"/>
    <property type="project" value="UniProtKB-KW"/>
</dbReference>
<feature type="signal peptide" evidence="2">
    <location>
        <begin position="1"/>
        <end position="21"/>
    </location>
</feature>
<keyword evidence="5" id="KW-1185">Reference proteome</keyword>
<keyword evidence="1 2" id="KW-0862">Zinc</keyword>
<dbReference type="GO" id="GO:0008270">
    <property type="term" value="F:zinc ion binding"/>
    <property type="evidence" value="ECO:0007669"/>
    <property type="project" value="UniProtKB-UniRule"/>
</dbReference>
<dbReference type="AlphaFoldDB" id="A0AAV6GTP1"/>
<dbReference type="SMART" id="SM00235">
    <property type="entry name" value="ZnMc"/>
    <property type="match status" value="1"/>
</dbReference>
<feature type="active site" evidence="1">
    <location>
        <position position="167"/>
    </location>
</feature>
<evidence type="ECO:0000313" key="5">
    <source>
        <dbReference type="Proteomes" id="UP000823561"/>
    </source>
</evidence>
<evidence type="ECO:0000256" key="1">
    <source>
        <dbReference type="PROSITE-ProRule" id="PRU01211"/>
    </source>
</evidence>
<proteinExistence type="predicted"/>
<comment type="caution">
    <text evidence="1">Lacks conserved residue(s) required for the propagation of feature annotation.</text>
</comment>
<dbReference type="Proteomes" id="UP000823561">
    <property type="component" value="Chromosome 7"/>
</dbReference>
<accession>A0AAV6GTP1</accession>
<keyword evidence="2" id="KW-0732">Signal</keyword>
<evidence type="ECO:0000259" key="3">
    <source>
        <dbReference type="PROSITE" id="PS51864"/>
    </source>
</evidence>
<dbReference type="EMBL" id="JADWDJ010000007">
    <property type="protein sequence ID" value="KAG5278508.1"/>
    <property type="molecule type" value="Genomic_DNA"/>
</dbReference>
<keyword evidence="1 2" id="KW-0482">Metalloprotease</keyword>
<dbReference type="PANTHER" id="PTHR10127:SF839">
    <property type="entry name" value="HATCHING ENZYME 1.2-RELATED"/>
    <property type="match status" value="1"/>
</dbReference>
<keyword evidence="1 2" id="KW-0479">Metal-binding</keyword>
<protein>
    <recommendedName>
        <fullName evidence="2">Metalloendopeptidase</fullName>
        <ecNumber evidence="2">3.4.24.-</ecNumber>
    </recommendedName>
</protein>
<gene>
    <name evidence="4" type="ORF">AALO_G00099750</name>
</gene>
<keyword evidence="1" id="KW-1015">Disulfide bond</keyword>
<comment type="cofactor">
    <cofactor evidence="1 2">
        <name>Zn(2+)</name>
        <dbReference type="ChEBI" id="CHEBI:29105"/>
    </cofactor>
    <text evidence="1 2">Binds 1 zinc ion per subunit.</text>
</comment>
<feature type="binding site" evidence="1">
    <location>
        <position position="176"/>
    </location>
    <ligand>
        <name>Zn(2+)</name>
        <dbReference type="ChEBI" id="CHEBI:29105"/>
        <note>catalytic</note>
    </ligand>
</feature>
<name>A0AAV6GTP1_9TELE</name>
<sequence length="200" mass="22656">MDLRASLSLLVLLLGLCKGLAFMMVRDGVDIEKLIDDADNVDLTTQILSANNASSELLVEGDIAVPRQRNALICSSCKWKKSANGLVEVPVIVSPDFSVYERMKIEKAMLTFTKETCIRFVPRSTEVDYISIENGKGCWSYIGRAGGRQLVSLNRDECIYNGLIQHELNHALGFYHEHNRADRDQYVKVHWEYVDPDQQF</sequence>
<dbReference type="PANTHER" id="PTHR10127">
    <property type="entry name" value="DISCOIDIN, CUB, EGF, LAMININ , AND ZINC METALLOPROTEASE DOMAIN CONTAINING"/>
    <property type="match status" value="1"/>
</dbReference>
<feature type="disulfide bond" evidence="1">
    <location>
        <begin position="74"/>
        <end position="77"/>
    </location>
</feature>
<reference evidence="4" key="1">
    <citation type="submission" date="2020-10" db="EMBL/GenBank/DDBJ databases">
        <title>Chromosome-scale genome assembly of the Allis shad, Alosa alosa.</title>
        <authorList>
            <person name="Margot Z."/>
            <person name="Christophe K."/>
            <person name="Cabau C."/>
            <person name="Louis A."/>
            <person name="Berthelot C."/>
            <person name="Parey E."/>
            <person name="Roest Crollius H."/>
            <person name="Montfort J."/>
            <person name="Robinson-Rechavi M."/>
            <person name="Bucao C."/>
            <person name="Bouchez O."/>
            <person name="Gislard M."/>
            <person name="Lluch J."/>
            <person name="Milhes M."/>
            <person name="Lampietro C."/>
            <person name="Lopez Roques C."/>
            <person name="Donnadieu C."/>
            <person name="Braasch I."/>
            <person name="Desvignes T."/>
            <person name="Postlethwait J."/>
            <person name="Bobe J."/>
            <person name="Guiguen Y."/>
        </authorList>
    </citation>
    <scope>NUCLEOTIDE SEQUENCE</scope>
    <source>
        <strain evidence="4">M-15738</strain>
        <tissue evidence="4">Blood</tissue>
    </source>
</reference>
<keyword evidence="1 2" id="KW-0645">Protease</keyword>
<feature type="domain" description="Peptidase M12A" evidence="3">
    <location>
        <begin position="70"/>
        <end position="200"/>
    </location>
</feature>
<comment type="caution">
    <text evidence="4">The sequence shown here is derived from an EMBL/GenBank/DDBJ whole genome shotgun (WGS) entry which is preliminary data.</text>
</comment>
<dbReference type="PRINTS" id="PR00480">
    <property type="entry name" value="ASTACIN"/>
</dbReference>
<feature type="binding site" evidence="1">
    <location>
        <position position="166"/>
    </location>
    <ligand>
        <name>Zn(2+)</name>
        <dbReference type="ChEBI" id="CHEBI:29105"/>
        <note>catalytic</note>
    </ligand>
</feature>
<feature type="chain" id="PRO_5043102762" description="Metalloendopeptidase" evidence="2">
    <location>
        <begin position="22"/>
        <end position="200"/>
    </location>
</feature>
<dbReference type="InterPro" id="IPR006026">
    <property type="entry name" value="Peptidase_Metallo"/>
</dbReference>
<dbReference type="EC" id="3.4.24.-" evidence="2"/>
<feature type="binding site" evidence="1">
    <location>
        <position position="170"/>
    </location>
    <ligand>
        <name>Zn(2+)</name>
        <dbReference type="ChEBI" id="CHEBI:29105"/>
        <note>catalytic</note>
    </ligand>
</feature>
<organism evidence="4 5">
    <name type="scientific">Alosa alosa</name>
    <name type="common">allis shad</name>
    <dbReference type="NCBI Taxonomy" id="278164"/>
    <lineage>
        <taxon>Eukaryota</taxon>
        <taxon>Metazoa</taxon>
        <taxon>Chordata</taxon>
        <taxon>Craniata</taxon>
        <taxon>Vertebrata</taxon>
        <taxon>Euteleostomi</taxon>
        <taxon>Actinopterygii</taxon>
        <taxon>Neopterygii</taxon>
        <taxon>Teleostei</taxon>
        <taxon>Clupei</taxon>
        <taxon>Clupeiformes</taxon>
        <taxon>Clupeoidei</taxon>
        <taxon>Clupeidae</taxon>
        <taxon>Alosa</taxon>
    </lineage>
</organism>
<dbReference type="InterPro" id="IPR001506">
    <property type="entry name" value="Peptidase_M12A"/>
</dbReference>
<evidence type="ECO:0000313" key="4">
    <source>
        <dbReference type="EMBL" id="KAG5278508.1"/>
    </source>
</evidence>
<dbReference type="GO" id="GO:0004222">
    <property type="term" value="F:metalloendopeptidase activity"/>
    <property type="evidence" value="ECO:0007669"/>
    <property type="project" value="UniProtKB-UniRule"/>
</dbReference>
<evidence type="ECO:0000256" key="2">
    <source>
        <dbReference type="RuleBase" id="RU361183"/>
    </source>
</evidence>
<dbReference type="PROSITE" id="PS51864">
    <property type="entry name" value="ASTACIN"/>
    <property type="match status" value="1"/>
</dbReference>
<dbReference type="Gene3D" id="3.40.390.10">
    <property type="entry name" value="Collagenase (Catalytic Domain)"/>
    <property type="match status" value="1"/>
</dbReference>
<keyword evidence="1 2" id="KW-0378">Hydrolase</keyword>
<dbReference type="InterPro" id="IPR024079">
    <property type="entry name" value="MetalloPept_cat_dom_sf"/>
</dbReference>
<dbReference type="SUPFAM" id="SSF55486">
    <property type="entry name" value="Metalloproteases ('zincins'), catalytic domain"/>
    <property type="match status" value="1"/>
</dbReference>